<sequence>MKDIFRESYLKDAPEYEDYSENVAVLNKEELKELGFTFCGSKGKCGSCSGGCCNKENDKCKSKCCSKK</sequence>
<dbReference type="OrthoDB" id="1937905at2"/>
<organism evidence="1 2">
    <name type="scientific">Clostridium fallax</name>
    <dbReference type="NCBI Taxonomy" id="1533"/>
    <lineage>
        <taxon>Bacteria</taxon>
        <taxon>Bacillati</taxon>
        <taxon>Bacillota</taxon>
        <taxon>Clostridia</taxon>
        <taxon>Eubacteriales</taxon>
        <taxon>Clostridiaceae</taxon>
        <taxon>Clostridium</taxon>
    </lineage>
</organism>
<evidence type="ECO:0000313" key="2">
    <source>
        <dbReference type="Proteomes" id="UP000184035"/>
    </source>
</evidence>
<name>A0A1M4U2Z6_9CLOT</name>
<dbReference type="RefSeq" id="WP_072892945.1">
    <property type="nucleotide sequence ID" value="NZ_FQVM01000004.1"/>
</dbReference>
<dbReference type="Proteomes" id="UP000184035">
    <property type="component" value="Unassembled WGS sequence"/>
</dbReference>
<dbReference type="AlphaFoldDB" id="A0A1M4U2Z6"/>
<evidence type="ECO:0000313" key="1">
    <source>
        <dbReference type="EMBL" id="SHE51014.1"/>
    </source>
</evidence>
<dbReference type="EMBL" id="FQVM01000004">
    <property type="protein sequence ID" value="SHE51014.1"/>
    <property type="molecule type" value="Genomic_DNA"/>
</dbReference>
<protein>
    <submittedName>
        <fullName evidence="1">Uncharacterized protein</fullName>
    </submittedName>
</protein>
<reference evidence="1 2" key="1">
    <citation type="submission" date="2016-11" db="EMBL/GenBank/DDBJ databases">
        <authorList>
            <person name="Jaros S."/>
            <person name="Januszkiewicz K."/>
            <person name="Wedrychowicz H."/>
        </authorList>
    </citation>
    <scope>NUCLEOTIDE SEQUENCE [LARGE SCALE GENOMIC DNA]</scope>
    <source>
        <strain evidence="1 2">DSM 2631</strain>
    </source>
</reference>
<accession>A0A1M4U2Z6</accession>
<keyword evidence="2" id="KW-1185">Reference proteome</keyword>
<proteinExistence type="predicted"/>
<gene>
    <name evidence="1" type="ORF">SAMN05443638_1046</name>
</gene>